<feature type="transmembrane region" description="Helical" evidence="7">
    <location>
        <begin position="81"/>
        <end position="103"/>
    </location>
</feature>
<keyword evidence="3 7" id="KW-0653">Protein transport</keyword>
<evidence type="ECO:0000256" key="5">
    <source>
        <dbReference type="ARBA" id="ARBA00023010"/>
    </source>
</evidence>
<protein>
    <recommendedName>
        <fullName evidence="7">Sec-independent protein translocase protein TatC</fullName>
    </recommendedName>
</protein>
<dbReference type="RefSeq" id="WP_284231939.1">
    <property type="nucleotide sequence ID" value="NZ_BSUL01000001.1"/>
</dbReference>
<dbReference type="EMBL" id="BSUL01000001">
    <property type="protein sequence ID" value="GMA28622.1"/>
    <property type="molecule type" value="Genomic_DNA"/>
</dbReference>
<dbReference type="Proteomes" id="UP001157160">
    <property type="component" value="Unassembled WGS sequence"/>
</dbReference>
<feature type="transmembrane region" description="Helical" evidence="7">
    <location>
        <begin position="199"/>
        <end position="217"/>
    </location>
</feature>
<dbReference type="InterPro" id="IPR002033">
    <property type="entry name" value="TatC"/>
</dbReference>
<proteinExistence type="inferred from homology"/>
<evidence type="ECO:0000256" key="1">
    <source>
        <dbReference type="ARBA" id="ARBA00004141"/>
    </source>
</evidence>
<dbReference type="GO" id="GO:0033281">
    <property type="term" value="C:TAT protein transport complex"/>
    <property type="evidence" value="ECO:0007669"/>
    <property type="project" value="UniProtKB-UniRule"/>
</dbReference>
<keyword evidence="9" id="KW-1185">Reference proteome</keyword>
<keyword evidence="7" id="KW-1003">Cell membrane</keyword>
<dbReference type="GO" id="GO:0065002">
    <property type="term" value="P:intracellular protein transmembrane transport"/>
    <property type="evidence" value="ECO:0007669"/>
    <property type="project" value="TreeGrafter"/>
</dbReference>
<evidence type="ECO:0000256" key="4">
    <source>
        <dbReference type="ARBA" id="ARBA00022989"/>
    </source>
</evidence>
<organism evidence="8 9">
    <name type="scientific">Arenivirga flava</name>
    <dbReference type="NCBI Taxonomy" id="1930060"/>
    <lineage>
        <taxon>Bacteria</taxon>
        <taxon>Bacillati</taxon>
        <taxon>Actinomycetota</taxon>
        <taxon>Actinomycetes</taxon>
        <taxon>Micrococcales</taxon>
        <taxon>Microbacteriaceae</taxon>
        <taxon>Arenivirga</taxon>
    </lineage>
</organism>
<name>A0AA37XCQ4_9MICO</name>
<dbReference type="PANTHER" id="PTHR30371">
    <property type="entry name" value="SEC-INDEPENDENT PROTEIN TRANSLOCASE PROTEIN TATC"/>
    <property type="match status" value="1"/>
</dbReference>
<keyword evidence="4 7" id="KW-1133">Transmembrane helix</keyword>
<comment type="similarity">
    <text evidence="7">Belongs to the TatC family.</text>
</comment>
<feature type="transmembrane region" description="Helical" evidence="7">
    <location>
        <begin position="29"/>
        <end position="48"/>
    </location>
</feature>
<accession>A0AA37XCQ4</accession>
<dbReference type="HAMAP" id="MF_00902">
    <property type="entry name" value="TatC"/>
    <property type="match status" value="1"/>
</dbReference>
<comment type="subcellular location">
    <subcellularLocation>
        <location evidence="7">Cell membrane</location>
        <topology evidence="7">Multi-pass membrane protein</topology>
    </subcellularLocation>
    <subcellularLocation>
        <location evidence="1">Membrane</location>
        <topology evidence="1">Multi-pass membrane protein</topology>
    </subcellularLocation>
</comment>
<evidence type="ECO:0000256" key="6">
    <source>
        <dbReference type="ARBA" id="ARBA00023136"/>
    </source>
</evidence>
<evidence type="ECO:0000256" key="7">
    <source>
        <dbReference type="HAMAP-Rule" id="MF_00902"/>
    </source>
</evidence>
<keyword evidence="2 7" id="KW-0812">Transmembrane</keyword>
<evidence type="ECO:0000313" key="9">
    <source>
        <dbReference type="Proteomes" id="UP001157160"/>
    </source>
</evidence>
<feature type="transmembrane region" description="Helical" evidence="7">
    <location>
        <begin position="223"/>
        <end position="243"/>
    </location>
</feature>
<dbReference type="GO" id="GO:0009977">
    <property type="term" value="F:proton motive force dependent protein transmembrane transporter activity"/>
    <property type="evidence" value="ECO:0007669"/>
    <property type="project" value="TreeGrafter"/>
</dbReference>
<keyword evidence="5 7" id="KW-0811">Translocation</keyword>
<evidence type="ECO:0000313" key="8">
    <source>
        <dbReference type="EMBL" id="GMA28622.1"/>
    </source>
</evidence>
<feature type="transmembrane region" description="Helical" evidence="7">
    <location>
        <begin position="163"/>
        <end position="187"/>
    </location>
</feature>
<keyword evidence="7" id="KW-0813">Transport</keyword>
<sequence>MTAAATAAAPRRMPLEAHLREARTRSVRAAVALAAGMIAGFLLSEPILEVLRAPIVELAASRDASLNYEVVTGAFDLRLRIALSAGIALSSPVWLAELLGFLAPGLTGRERRYTFGFLAAAVPLFAAGCAAGLMLFPHMVTLLAGFASSEDSSVLSASEYVDFVLKVVLATGVAFVLPVVVVVLNLLGVLPAATLARSWRVVVIAIVLFSAMVTPAVDLLSMFLIALPMTALFLVAWLVAWLHDRRAARRLDRILED</sequence>
<comment type="caution">
    <text evidence="8">The sequence shown here is derived from an EMBL/GenBank/DDBJ whole genome shotgun (WGS) entry which is preliminary data.</text>
</comment>
<dbReference type="GO" id="GO:0043953">
    <property type="term" value="P:protein transport by the Tat complex"/>
    <property type="evidence" value="ECO:0007669"/>
    <property type="project" value="UniProtKB-UniRule"/>
</dbReference>
<reference evidence="8 9" key="1">
    <citation type="journal article" date="2014" name="Int. J. Syst. Evol. Microbiol.">
        <title>Complete genome sequence of Corynebacterium casei LMG S-19264T (=DSM 44701T), isolated from a smear-ripened cheese.</title>
        <authorList>
            <consortium name="US DOE Joint Genome Institute (JGI-PGF)"/>
            <person name="Walter F."/>
            <person name="Albersmeier A."/>
            <person name="Kalinowski J."/>
            <person name="Ruckert C."/>
        </authorList>
    </citation>
    <scope>NUCLEOTIDE SEQUENCE [LARGE SCALE GENOMIC DNA]</scope>
    <source>
        <strain evidence="8 9">NBRC 112289</strain>
    </source>
</reference>
<comment type="function">
    <text evidence="7">Part of the twin-arginine translocation (Tat) system that transports large folded proteins containing a characteristic twin-arginine motif in their signal peptide across membranes. Together with TatB, TatC is part of a receptor directly interacting with Tat signal peptides.</text>
</comment>
<dbReference type="Pfam" id="PF00902">
    <property type="entry name" value="TatC"/>
    <property type="match status" value="1"/>
</dbReference>
<keyword evidence="6 7" id="KW-0472">Membrane</keyword>
<dbReference type="PANTHER" id="PTHR30371:SF0">
    <property type="entry name" value="SEC-INDEPENDENT PROTEIN TRANSLOCASE PROTEIN TATC, CHLOROPLASTIC-RELATED"/>
    <property type="match status" value="1"/>
</dbReference>
<feature type="transmembrane region" description="Helical" evidence="7">
    <location>
        <begin position="115"/>
        <end position="136"/>
    </location>
</feature>
<evidence type="ECO:0000256" key="3">
    <source>
        <dbReference type="ARBA" id="ARBA00022927"/>
    </source>
</evidence>
<comment type="subunit">
    <text evidence="7">The Tat system comprises two distinct complexes: a TatABC complex, containing multiple copies of TatA, TatB and TatC subunits, and a separate TatA complex, containing only TatA subunits. Substrates initially bind to the TatABC complex, which probably triggers association of the separate TatA complex to form the active translocon.</text>
</comment>
<evidence type="ECO:0000256" key="2">
    <source>
        <dbReference type="ARBA" id="ARBA00022692"/>
    </source>
</evidence>
<gene>
    <name evidence="8" type="primary">tatC_2</name>
    <name evidence="7" type="synonym">tatC</name>
    <name evidence="8" type="ORF">GCM10025874_18750</name>
</gene>
<dbReference type="PRINTS" id="PR01840">
    <property type="entry name" value="TATCFAMILY"/>
</dbReference>
<dbReference type="AlphaFoldDB" id="A0AA37XCQ4"/>
<dbReference type="NCBIfam" id="TIGR00945">
    <property type="entry name" value="tatC"/>
    <property type="match status" value="1"/>
</dbReference>